<sequence>MHTVRKWLQNQDDYSLQKPVRQTFKKARVVVSGIDDQFNVDLGDFSNISSQNGNTKFSQNDNTKLLLFVIDIFSKYLWVEPLKNKTAKEVVRGLKIIFKKGRRCKKICFDNGSEFI</sequence>
<dbReference type="AlphaFoldDB" id="A0A8B6C053"/>
<dbReference type="GO" id="GO:0003676">
    <property type="term" value="F:nucleic acid binding"/>
    <property type="evidence" value="ECO:0007669"/>
    <property type="project" value="InterPro"/>
</dbReference>
<dbReference type="PANTHER" id="PTHR46585:SF1">
    <property type="entry name" value="CHROMO DOMAIN-CONTAINING PROTEIN"/>
    <property type="match status" value="1"/>
</dbReference>
<dbReference type="EMBL" id="UYJE01001013">
    <property type="protein sequence ID" value="VDH98381.1"/>
    <property type="molecule type" value="Genomic_DNA"/>
</dbReference>
<keyword evidence="3" id="KW-1185">Reference proteome</keyword>
<feature type="domain" description="Integrase catalytic" evidence="1">
    <location>
        <begin position="15"/>
        <end position="116"/>
    </location>
</feature>
<organism evidence="2 3">
    <name type="scientific">Mytilus galloprovincialis</name>
    <name type="common">Mediterranean mussel</name>
    <dbReference type="NCBI Taxonomy" id="29158"/>
    <lineage>
        <taxon>Eukaryota</taxon>
        <taxon>Metazoa</taxon>
        <taxon>Spiralia</taxon>
        <taxon>Lophotrochozoa</taxon>
        <taxon>Mollusca</taxon>
        <taxon>Bivalvia</taxon>
        <taxon>Autobranchia</taxon>
        <taxon>Pteriomorphia</taxon>
        <taxon>Mytilida</taxon>
        <taxon>Mytiloidea</taxon>
        <taxon>Mytilidae</taxon>
        <taxon>Mytilinae</taxon>
        <taxon>Mytilus</taxon>
    </lineage>
</organism>
<dbReference type="GO" id="GO:0015074">
    <property type="term" value="P:DNA integration"/>
    <property type="evidence" value="ECO:0007669"/>
    <property type="project" value="InterPro"/>
</dbReference>
<evidence type="ECO:0000313" key="3">
    <source>
        <dbReference type="Proteomes" id="UP000596742"/>
    </source>
</evidence>
<reference evidence="2" key="1">
    <citation type="submission" date="2018-11" db="EMBL/GenBank/DDBJ databases">
        <authorList>
            <person name="Alioto T."/>
            <person name="Alioto T."/>
        </authorList>
    </citation>
    <scope>NUCLEOTIDE SEQUENCE</scope>
</reference>
<name>A0A8B6C053_MYTGA</name>
<evidence type="ECO:0000313" key="2">
    <source>
        <dbReference type="EMBL" id="VDH98381.1"/>
    </source>
</evidence>
<protein>
    <recommendedName>
        <fullName evidence="1">Integrase catalytic domain-containing protein</fullName>
    </recommendedName>
</protein>
<dbReference type="InterPro" id="IPR001584">
    <property type="entry name" value="Integrase_cat-core"/>
</dbReference>
<dbReference type="OrthoDB" id="6062143at2759"/>
<dbReference type="PROSITE" id="PS50994">
    <property type="entry name" value="INTEGRASE"/>
    <property type="match status" value="1"/>
</dbReference>
<gene>
    <name evidence="2" type="ORF">MGAL_10B092969</name>
</gene>
<dbReference type="SUPFAM" id="SSF53098">
    <property type="entry name" value="Ribonuclease H-like"/>
    <property type="match status" value="1"/>
</dbReference>
<dbReference type="InterPro" id="IPR012337">
    <property type="entry name" value="RNaseH-like_sf"/>
</dbReference>
<proteinExistence type="predicted"/>
<evidence type="ECO:0000259" key="1">
    <source>
        <dbReference type="PROSITE" id="PS50994"/>
    </source>
</evidence>
<comment type="caution">
    <text evidence="2">The sequence shown here is derived from an EMBL/GenBank/DDBJ whole genome shotgun (WGS) entry which is preliminary data.</text>
</comment>
<dbReference type="Gene3D" id="3.30.420.10">
    <property type="entry name" value="Ribonuclease H-like superfamily/Ribonuclease H"/>
    <property type="match status" value="1"/>
</dbReference>
<dbReference type="InterPro" id="IPR036397">
    <property type="entry name" value="RNaseH_sf"/>
</dbReference>
<dbReference type="Proteomes" id="UP000596742">
    <property type="component" value="Unassembled WGS sequence"/>
</dbReference>
<accession>A0A8B6C053</accession>
<dbReference type="PANTHER" id="PTHR46585">
    <property type="entry name" value="INTEGRASE CORE DOMAIN CONTAINING PROTEIN"/>
    <property type="match status" value="1"/>
</dbReference>